<sequence>MLKNYIWIVITYAACYFSGYIPRHFPEVLTFVPTSQRPAVWTVVTFGIAFIIIVLLLLPERKLDYRHRLSFRKSLSWAIAGPFLLFFTQIIINIIIINLFHINPKSENTTTIINITRNSLYLILFINIIGPILEEIIFRKIIFGLIYRKTNFIIAGLISSLIFAFAHRDYLYLVPVYVAIGLVLCFLYKKTGRIWVSMFAHASMNAVVTLSLLVKKPEIPQHALSFLYHSQYFFIPH</sequence>
<comment type="caution">
    <text evidence="3">The sequence shown here is derived from an EMBL/GenBank/DDBJ whole genome shotgun (WGS) entry which is preliminary data.</text>
</comment>
<proteinExistence type="predicted"/>
<dbReference type="GO" id="GO:0016787">
    <property type="term" value="F:hydrolase activity"/>
    <property type="evidence" value="ECO:0007669"/>
    <property type="project" value="UniProtKB-KW"/>
</dbReference>
<gene>
    <name evidence="3" type="ORF">ACFSTF_10530</name>
</gene>
<feature type="transmembrane region" description="Helical" evidence="1">
    <location>
        <begin position="5"/>
        <end position="21"/>
    </location>
</feature>
<feature type="transmembrane region" description="Helical" evidence="1">
    <location>
        <begin position="79"/>
        <end position="100"/>
    </location>
</feature>
<keyword evidence="1" id="KW-0812">Transmembrane</keyword>
<keyword evidence="1" id="KW-0472">Membrane</keyword>
<name>A0ABW5PS86_9BACI</name>
<protein>
    <submittedName>
        <fullName evidence="3">CPBP family intramembrane glutamic endopeptidase</fullName>
        <ecNumber evidence="3">3.4.-.-</ecNumber>
    </submittedName>
</protein>
<dbReference type="InterPro" id="IPR052710">
    <property type="entry name" value="CAAX_protease"/>
</dbReference>
<dbReference type="RefSeq" id="WP_181406403.1">
    <property type="nucleotide sequence ID" value="NZ_JBHUMR010000014.1"/>
</dbReference>
<accession>A0ABW5PS86</accession>
<dbReference type="InterPro" id="IPR003675">
    <property type="entry name" value="Rce1/LyrA-like_dom"/>
</dbReference>
<dbReference type="PANTHER" id="PTHR36435:SF6">
    <property type="entry name" value="ABORTIVE INFECTION PROTEIN"/>
    <property type="match status" value="1"/>
</dbReference>
<feature type="transmembrane region" description="Helical" evidence="1">
    <location>
        <begin position="120"/>
        <end position="138"/>
    </location>
</feature>
<keyword evidence="4" id="KW-1185">Reference proteome</keyword>
<dbReference type="EC" id="3.4.-.-" evidence="3"/>
<feature type="transmembrane region" description="Helical" evidence="1">
    <location>
        <begin position="172"/>
        <end position="188"/>
    </location>
</feature>
<evidence type="ECO:0000259" key="2">
    <source>
        <dbReference type="Pfam" id="PF02517"/>
    </source>
</evidence>
<dbReference type="PANTHER" id="PTHR36435">
    <property type="entry name" value="SLR1288 PROTEIN"/>
    <property type="match status" value="1"/>
</dbReference>
<organism evidence="3 4">
    <name type="scientific">Terrilactibacillus laevilacticus</name>
    <dbReference type="NCBI Taxonomy" id="1380157"/>
    <lineage>
        <taxon>Bacteria</taxon>
        <taxon>Bacillati</taxon>
        <taxon>Bacillota</taxon>
        <taxon>Bacilli</taxon>
        <taxon>Bacillales</taxon>
        <taxon>Bacillaceae</taxon>
        <taxon>Terrilactibacillus</taxon>
    </lineage>
</organism>
<evidence type="ECO:0000256" key="1">
    <source>
        <dbReference type="SAM" id="Phobius"/>
    </source>
</evidence>
<dbReference type="EMBL" id="JBHUMR010000014">
    <property type="protein sequence ID" value="MFD2617741.1"/>
    <property type="molecule type" value="Genomic_DNA"/>
</dbReference>
<reference evidence="4" key="1">
    <citation type="journal article" date="2019" name="Int. J. Syst. Evol. Microbiol.">
        <title>The Global Catalogue of Microorganisms (GCM) 10K type strain sequencing project: providing services to taxonomists for standard genome sequencing and annotation.</title>
        <authorList>
            <consortium name="The Broad Institute Genomics Platform"/>
            <consortium name="The Broad Institute Genome Sequencing Center for Infectious Disease"/>
            <person name="Wu L."/>
            <person name="Ma J."/>
        </authorList>
    </citation>
    <scope>NUCLEOTIDE SEQUENCE [LARGE SCALE GENOMIC DNA]</scope>
    <source>
        <strain evidence="4">TISTR 2241</strain>
    </source>
</reference>
<keyword evidence="1" id="KW-1133">Transmembrane helix</keyword>
<feature type="transmembrane region" description="Helical" evidence="1">
    <location>
        <begin position="41"/>
        <end position="58"/>
    </location>
</feature>
<feature type="transmembrane region" description="Helical" evidence="1">
    <location>
        <begin position="150"/>
        <end position="166"/>
    </location>
</feature>
<evidence type="ECO:0000313" key="4">
    <source>
        <dbReference type="Proteomes" id="UP001597458"/>
    </source>
</evidence>
<feature type="domain" description="CAAX prenyl protease 2/Lysostaphin resistance protein A-like" evidence="2">
    <location>
        <begin position="118"/>
        <end position="207"/>
    </location>
</feature>
<dbReference type="Pfam" id="PF02517">
    <property type="entry name" value="Rce1-like"/>
    <property type="match status" value="1"/>
</dbReference>
<keyword evidence="3" id="KW-0378">Hydrolase</keyword>
<dbReference type="Proteomes" id="UP001597458">
    <property type="component" value="Unassembled WGS sequence"/>
</dbReference>
<evidence type="ECO:0000313" key="3">
    <source>
        <dbReference type="EMBL" id="MFD2617741.1"/>
    </source>
</evidence>